<proteinExistence type="predicted"/>
<comment type="caution">
    <text evidence="2">The sequence shown here is derived from an EMBL/GenBank/DDBJ whole genome shotgun (WGS) entry which is preliminary data.</text>
</comment>
<reference evidence="2" key="2">
    <citation type="submission" date="2020-09" db="EMBL/GenBank/DDBJ databases">
        <authorList>
            <person name="Sun Q."/>
            <person name="Ohkuma M."/>
        </authorList>
    </citation>
    <scope>NUCLEOTIDE SEQUENCE</scope>
    <source>
        <strain evidence="2">JCM 5016</strain>
    </source>
</reference>
<gene>
    <name evidence="2" type="ORF">GCM10010389_40120</name>
</gene>
<dbReference type="Proteomes" id="UP000623010">
    <property type="component" value="Unassembled WGS sequence"/>
</dbReference>
<dbReference type="EMBL" id="BMWH01000016">
    <property type="protein sequence ID" value="GGZ96796.1"/>
    <property type="molecule type" value="Genomic_DNA"/>
</dbReference>
<feature type="compositionally biased region" description="Low complexity" evidence="1">
    <location>
        <begin position="34"/>
        <end position="51"/>
    </location>
</feature>
<sequence length="97" mass="9724">MALVMALGLLAGGAFGRFLKLPMPVSTGVLPVGTRPDGTAPRPAARRTGGPRPTPRDRAAGRVVGPADGRVGGQGAAVLRAEKSPGRTGETSQGGKR</sequence>
<keyword evidence="3" id="KW-1185">Reference proteome</keyword>
<reference evidence="2" key="1">
    <citation type="journal article" date="2014" name="Int. J. Syst. Evol. Microbiol.">
        <title>Complete genome sequence of Corynebacterium casei LMG S-19264T (=DSM 44701T), isolated from a smear-ripened cheese.</title>
        <authorList>
            <consortium name="US DOE Joint Genome Institute (JGI-PGF)"/>
            <person name="Walter F."/>
            <person name="Albersmeier A."/>
            <person name="Kalinowski J."/>
            <person name="Ruckert C."/>
        </authorList>
    </citation>
    <scope>NUCLEOTIDE SEQUENCE</scope>
    <source>
        <strain evidence="2">JCM 5016</strain>
    </source>
</reference>
<accession>A0A918RJ38</accession>
<evidence type="ECO:0000313" key="3">
    <source>
        <dbReference type="Proteomes" id="UP000623010"/>
    </source>
</evidence>
<name>A0A918RJ38_9ACTN</name>
<dbReference type="AlphaFoldDB" id="A0A918RJ38"/>
<protein>
    <submittedName>
        <fullName evidence="2">Uncharacterized protein</fullName>
    </submittedName>
</protein>
<feature type="region of interest" description="Disordered" evidence="1">
    <location>
        <begin position="30"/>
        <end position="97"/>
    </location>
</feature>
<evidence type="ECO:0000256" key="1">
    <source>
        <dbReference type="SAM" id="MobiDB-lite"/>
    </source>
</evidence>
<evidence type="ECO:0000313" key="2">
    <source>
        <dbReference type="EMBL" id="GGZ96796.1"/>
    </source>
</evidence>
<organism evidence="2 3">
    <name type="scientific">Streptomyces echinoruber</name>
    <dbReference type="NCBI Taxonomy" id="68898"/>
    <lineage>
        <taxon>Bacteria</taxon>
        <taxon>Bacillati</taxon>
        <taxon>Actinomycetota</taxon>
        <taxon>Actinomycetes</taxon>
        <taxon>Kitasatosporales</taxon>
        <taxon>Streptomycetaceae</taxon>
        <taxon>Streptomyces</taxon>
    </lineage>
</organism>